<dbReference type="OrthoDB" id="4424087at2"/>
<sequence length="309" mass="34880">METWNLQHPEHGRIEIRTGFDNEFLAEDPSWPEQLPERFAKDPDAITPVPAYGSPWQRVRALKNKPPTRVEVRVDDKVQNQYADLDSGRVPLFGTGPGETLPPMMHIGIDRAKPHLKLVVSPFKELLQVEFREGDRVVEFDPPEGTRGEKRRDAMQSSSFKRTVIPMLEGLGKGAWAVIVLLLAPVISRFFDWLGQYLPDWQMPDITLPHLDLPIPNLPQLDLPSPNWPGLNLPDRPEMPMWIEWLVEYSGIWGPVALGIVVGILALRNHRKSEAEKARWDQARAEATRNEAAAADAAPEEETTSHGPS</sequence>
<evidence type="ECO:0000256" key="1">
    <source>
        <dbReference type="SAM" id="MobiDB-lite"/>
    </source>
</evidence>
<reference evidence="3 4" key="1">
    <citation type="submission" date="2016-12" db="EMBL/GenBank/DDBJ databases">
        <authorList>
            <person name="Song W.-J."/>
            <person name="Kurnit D.M."/>
        </authorList>
    </citation>
    <scope>NUCLEOTIDE SEQUENCE [LARGE SCALE GENOMIC DNA]</scope>
    <source>
        <strain evidence="3 4">DSM 30827</strain>
    </source>
</reference>
<feature type="compositionally biased region" description="Basic and acidic residues" evidence="1">
    <location>
        <begin position="275"/>
        <end position="289"/>
    </location>
</feature>
<feature type="transmembrane region" description="Helical" evidence="2">
    <location>
        <begin position="171"/>
        <end position="191"/>
    </location>
</feature>
<protein>
    <submittedName>
        <fullName evidence="3">Uncharacterized protein</fullName>
    </submittedName>
</protein>
<keyword evidence="2" id="KW-1133">Transmembrane helix</keyword>
<name>A0A1Q2HWV3_9CORY</name>
<evidence type="ECO:0000313" key="3">
    <source>
        <dbReference type="EMBL" id="AQQ15322.1"/>
    </source>
</evidence>
<keyword evidence="2" id="KW-0812">Transmembrane</keyword>
<accession>A0A1Q2HWV3</accession>
<evidence type="ECO:0000313" key="4">
    <source>
        <dbReference type="Proteomes" id="UP000217209"/>
    </source>
</evidence>
<dbReference type="Proteomes" id="UP000217209">
    <property type="component" value="Chromosome"/>
</dbReference>
<dbReference type="RefSeq" id="WP_095660029.1">
    <property type="nucleotide sequence ID" value="NZ_CP019688.1"/>
</dbReference>
<proteinExistence type="predicted"/>
<dbReference type="EMBL" id="CP019688">
    <property type="protein sequence ID" value="AQQ15322.1"/>
    <property type="molecule type" value="Genomic_DNA"/>
</dbReference>
<keyword evidence="2" id="KW-0472">Membrane</keyword>
<dbReference type="KEGG" id="cgv:CGLAU_06800"/>
<dbReference type="AlphaFoldDB" id="A0A1Q2HWV3"/>
<evidence type="ECO:0000256" key="2">
    <source>
        <dbReference type="SAM" id="Phobius"/>
    </source>
</evidence>
<feature type="transmembrane region" description="Helical" evidence="2">
    <location>
        <begin position="249"/>
        <end position="267"/>
    </location>
</feature>
<organism evidence="3 4">
    <name type="scientific">Corynebacterium glaucum</name>
    <dbReference type="NCBI Taxonomy" id="187491"/>
    <lineage>
        <taxon>Bacteria</taxon>
        <taxon>Bacillati</taxon>
        <taxon>Actinomycetota</taxon>
        <taxon>Actinomycetes</taxon>
        <taxon>Mycobacteriales</taxon>
        <taxon>Corynebacteriaceae</taxon>
        <taxon>Corynebacterium</taxon>
    </lineage>
</organism>
<keyword evidence="4" id="KW-1185">Reference proteome</keyword>
<gene>
    <name evidence="3" type="ORF">CGLAU_06800</name>
</gene>
<feature type="region of interest" description="Disordered" evidence="1">
    <location>
        <begin position="275"/>
        <end position="309"/>
    </location>
</feature>